<dbReference type="GO" id="GO:0050664">
    <property type="term" value="F:oxidoreductase activity, acting on NAD(P)H, oxygen as acceptor"/>
    <property type="evidence" value="ECO:0007669"/>
    <property type="project" value="TreeGrafter"/>
</dbReference>
<dbReference type="PROSITE" id="PS00061">
    <property type="entry name" value="ADH_SHORT"/>
    <property type="match status" value="1"/>
</dbReference>
<dbReference type="PRINTS" id="PR00081">
    <property type="entry name" value="GDHRDH"/>
</dbReference>
<dbReference type="GO" id="GO:0016616">
    <property type="term" value="F:oxidoreductase activity, acting on the CH-OH group of donors, NAD or NADP as acceptor"/>
    <property type="evidence" value="ECO:0007669"/>
    <property type="project" value="UniProtKB-ARBA"/>
</dbReference>
<dbReference type="STRING" id="656916.A0A2G7GB69"/>
<keyword evidence="3" id="KW-0560">Oxidoreductase</keyword>
<evidence type="ECO:0000256" key="2">
    <source>
        <dbReference type="ARBA" id="ARBA00022857"/>
    </source>
</evidence>
<organism evidence="4 5">
    <name type="scientific">Aspergillus arachidicola</name>
    <dbReference type="NCBI Taxonomy" id="656916"/>
    <lineage>
        <taxon>Eukaryota</taxon>
        <taxon>Fungi</taxon>
        <taxon>Dikarya</taxon>
        <taxon>Ascomycota</taxon>
        <taxon>Pezizomycotina</taxon>
        <taxon>Eurotiomycetes</taxon>
        <taxon>Eurotiomycetidae</taxon>
        <taxon>Eurotiales</taxon>
        <taxon>Aspergillaceae</taxon>
        <taxon>Aspergillus</taxon>
        <taxon>Aspergillus subgen. Circumdati</taxon>
    </lineage>
</organism>
<dbReference type="SUPFAM" id="SSF51735">
    <property type="entry name" value="NAD(P)-binding Rossmann-fold domains"/>
    <property type="match status" value="1"/>
</dbReference>
<dbReference type="InterPro" id="IPR020904">
    <property type="entry name" value="Sc_DH/Rdtase_CS"/>
</dbReference>
<keyword evidence="2" id="KW-0521">NADP</keyword>
<evidence type="ECO:0000256" key="3">
    <source>
        <dbReference type="ARBA" id="ARBA00023002"/>
    </source>
</evidence>
<protein>
    <recommendedName>
        <fullName evidence="6">Short-chain dehydrogenase</fullName>
    </recommendedName>
</protein>
<dbReference type="PRINTS" id="PR00080">
    <property type="entry name" value="SDRFAMILY"/>
</dbReference>
<evidence type="ECO:0000313" key="4">
    <source>
        <dbReference type="EMBL" id="PIG89835.1"/>
    </source>
</evidence>
<dbReference type="PANTHER" id="PTHR43008">
    <property type="entry name" value="BENZIL REDUCTASE"/>
    <property type="match status" value="1"/>
</dbReference>
<accession>A0A2G7GB69</accession>
<dbReference type="AlphaFoldDB" id="A0A2G7GB69"/>
<proteinExistence type="inferred from homology"/>
<comment type="caution">
    <text evidence="4">The sequence shown here is derived from an EMBL/GenBank/DDBJ whole genome shotgun (WGS) entry which is preliminary data.</text>
</comment>
<dbReference type="Proteomes" id="UP000231358">
    <property type="component" value="Unassembled WGS sequence"/>
</dbReference>
<dbReference type="InterPro" id="IPR036291">
    <property type="entry name" value="NAD(P)-bd_dom_sf"/>
</dbReference>
<dbReference type="GO" id="GO:0044550">
    <property type="term" value="P:secondary metabolite biosynthetic process"/>
    <property type="evidence" value="ECO:0007669"/>
    <property type="project" value="UniProtKB-ARBA"/>
</dbReference>
<dbReference type="PANTHER" id="PTHR43008:SF4">
    <property type="entry name" value="CHAIN DEHYDROGENASE, PUTATIVE (AFU_ORTHOLOGUE AFUA_4G08710)-RELATED"/>
    <property type="match status" value="1"/>
</dbReference>
<evidence type="ECO:0000256" key="1">
    <source>
        <dbReference type="ARBA" id="ARBA00006484"/>
    </source>
</evidence>
<sequence length="291" mass="31090">MSASTNTEAAAASQAAPTPQTQVTLGSKVIAITGANRGIGLGIAECCLSNGAERVYSIDIGETGEEFLALSRRYPGRLHALNANVTEEDTITAAVEKIIEESGALHGMVVNAGRTHHKAALDFTKEEIENLFNVNLFGAFYTARAAARAFIKLGIKGSIVFTASMASYRPNKRVPSTPYGASKAGIRNMTHTLAMEWAQYGIRVNSVSPGLVKTAMTYWVPQQPDWEQQLKYYGGFPRLAEVQELGGAYVYLLSDAASYTTSIDIPVNGVIGSEFSSGSFVFCGLLTIAVC</sequence>
<evidence type="ECO:0008006" key="6">
    <source>
        <dbReference type="Google" id="ProtNLM"/>
    </source>
</evidence>
<dbReference type="InterPro" id="IPR002347">
    <property type="entry name" value="SDR_fam"/>
</dbReference>
<gene>
    <name evidence="4" type="ORF">AARAC_005867</name>
</gene>
<comment type="similarity">
    <text evidence="1">Belongs to the short-chain dehydrogenases/reductases (SDR) family.</text>
</comment>
<dbReference type="EMBL" id="NEXV01000042">
    <property type="protein sequence ID" value="PIG89835.1"/>
    <property type="molecule type" value="Genomic_DNA"/>
</dbReference>
<reference evidence="4 5" key="1">
    <citation type="submission" date="2017-05" db="EMBL/GenBank/DDBJ databases">
        <title>Genome sequence for an aflatoxigenic pathogen of Argentinian peanut, Aspergillus arachidicola.</title>
        <authorList>
            <person name="Moore G."/>
            <person name="Beltz S.B."/>
            <person name="Mack B.M."/>
        </authorList>
    </citation>
    <scope>NUCLEOTIDE SEQUENCE [LARGE SCALE GENOMIC DNA]</scope>
    <source>
        <strain evidence="4 5">CBS 117610</strain>
    </source>
</reference>
<dbReference type="Gene3D" id="3.40.50.720">
    <property type="entry name" value="NAD(P)-binding Rossmann-like Domain"/>
    <property type="match status" value="1"/>
</dbReference>
<name>A0A2G7GB69_9EURO</name>
<evidence type="ECO:0000313" key="5">
    <source>
        <dbReference type="Proteomes" id="UP000231358"/>
    </source>
</evidence>
<dbReference type="Pfam" id="PF13561">
    <property type="entry name" value="adh_short_C2"/>
    <property type="match status" value="1"/>
</dbReference>
<dbReference type="FunFam" id="3.40.50.720:FF:000084">
    <property type="entry name" value="Short-chain dehydrogenase reductase"/>
    <property type="match status" value="1"/>
</dbReference>
<keyword evidence="5" id="KW-1185">Reference proteome</keyword>